<dbReference type="InterPro" id="IPR051396">
    <property type="entry name" value="Bact_Antivir_Def_Nuclease"/>
</dbReference>
<dbReference type="Pfam" id="PF13304">
    <property type="entry name" value="AAA_21"/>
    <property type="match status" value="1"/>
</dbReference>
<dbReference type="Proteomes" id="UP001257909">
    <property type="component" value="Unassembled WGS sequence"/>
</dbReference>
<dbReference type="PANTHER" id="PTHR43581:SF2">
    <property type="entry name" value="EXCINUCLEASE ATPASE SUBUNIT"/>
    <property type="match status" value="1"/>
</dbReference>
<evidence type="ECO:0000313" key="3">
    <source>
        <dbReference type="EMBL" id="MDR7122588.1"/>
    </source>
</evidence>
<dbReference type="EMBL" id="JAVDWR010000018">
    <property type="protein sequence ID" value="MDR7122588.1"/>
    <property type="molecule type" value="Genomic_DNA"/>
</dbReference>
<dbReference type="InterPro" id="IPR038729">
    <property type="entry name" value="Rad50/SbcC_AAA"/>
</dbReference>
<name>A0ABU1W4C6_9GAMM</name>
<gene>
    <name evidence="3" type="ORF">J2W69_003563</name>
</gene>
<accession>A0ABU1W4C6</accession>
<keyword evidence="4" id="KW-1185">Reference proteome</keyword>
<evidence type="ECO:0000259" key="2">
    <source>
        <dbReference type="Pfam" id="PF13476"/>
    </source>
</evidence>
<proteinExistence type="predicted"/>
<reference evidence="3 4" key="1">
    <citation type="submission" date="2023-07" db="EMBL/GenBank/DDBJ databases">
        <title>Sorghum-associated microbial communities from plants grown in Nebraska, USA.</title>
        <authorList>
            <person name="Schachtman D."/>
        </authorList>
    </citation>
    <scope>NUCLEOTIDE SEQUENCE [LARGE SCALE GENOMIC DNA]</scope>
    <source>
        <strain evidence="3 4">4138</strain>
    </source>
</reference>
<dbReference type="InterPro" id="IPR003959">
    <property type="entry name" value="ATPase_AAA_core"/>
</dbReference>
<comment type="caution">
    <text evidence="3">The sequence shown here is derived from an EMBL/GenBank/DDBJ whole genome shotgun (WGS) entry which is preliminary data.</text>
</comment>
<keyword evidence="3" id="KW-0547">Nucleotide-binding</keyword>
<dbReference type="GO" id="GO:0005524">
    <property type="term" value="F:ATP binding"/>
    <property type="evidence" value="ECO:0007669"/>
    <property type="project" value="UniProtKB-KW"/>
</dbReference>
<feature type="domain" description="Rad50/SbcC-type AAA" evidence="2">
    <location>
        <begin position="2"/>
        <end position="158"/>
    </location>
</feature>
<feature type="domain" description="ATPase AAA-type core" evidence="1">
    <location>
        <begin position="233"/>
        <end position="327"/>
    </location>
</feature>
<dbReference type="InterPro" id="IPR027417">
    <property type="entry name" value="P-loop_NTPase"/>
</dbReference>
<sequence>MTNFRCFKEVEFEFDAKMTLIIGNNTAGKSSLLDAVAVALGGFMLGIPAPMKNKSVALQSHTRAIAKDDIRRVFAKNREISTPELESDCIVEAFASMDSHGPSFVTEWRRFIKGANGRTNNSRASKIRDYAAELYRNAVDGKGLLPLIAYYGTGRLWSGMKNSAKLAEANTALGYYYCLAPDQQNKILHEWIRHFAEIEFVKGIHSPALRGVYATICKVIPGATAAYFSPPHGELFIEFDSGEAFPFSLLSDGQRSIVSLAGDMAVRCAHLNQGLGLDAGQLTSGIVLIDEIDLNVHPSWQQTMLPALQDCFPKVQFIVTTHSPFIIQSLAKGCIINLDEFPAEADAVTLTKEQGIEEISEEVMGVEHTSHSVWFRQRVELAKKYYQLLDSGKFESDPAVQSIATQLDAIEARFADNPAWLALLSTERKASLKR</sequence>
<protein>
    <submittedName>
        <fullName evidence="3">ATP-binding protein involved in virulence</fullName>
    </submittedName>
</protein>
<evidence type="ECO:0000259" key="1">
    <source>
        <dbReference type="Pfam" id="PF13304"/>
    </source>
</evidence>
<organism evidence="3 4">
    <name type="scientific">Rheinheimera soli</name>
    <dbReference type="NCBI Taxonomy" id="443616"/>
    <lineage>
        <taxon>Bacteria</taxon>
        <taxon>Pseudomonadati</taxon>
        <taxon>Pseudomonadota</taxon>
        <taxon>Gammaproteobacteria</taxon>
        <taxon>Chromatiales</taxon>
        <taxon>Chromatiaceae</taxon>
        <taxon>Rheinheimera</taxon>
    </lineage>
</organism>
<evidence type="ECO:0000313" key="4">
    <source>
        <dbReference type="Proteomes" id="UP001257909"/>
    </source>
</evidence>
<dbReference type="SUPFAM" id="SSF52540">
    <property type="entry name" value="P-loop containing nucleoside triphosphate hydrolases"/>
    <property type="match status" value="1"/>
</dbReference>
<dbReference type="Gene3D" id="3.40.50.300">
    <property type="entry name" value="P-loop containing nucleotide triphosphate hydrolases"/>
    <property type="match status" value="2"/>
</dbReference>
<dbReference type="Pfam" id="PF13476">
    <property type="entry name" value="AAA_23"/>
    <property type="match status" value="1"/>
</dbReference>
<keyword evidence="3" id="KW-0067">ATP-binding</keyword>
<dbReference type="PANTHER" id="PTHR43581">
    <property type="entry name" value="ATP/GTP PHOSPHATASE"/>
    <property type="match status" value="1"/>
</dbReference>